<evidence type="ECO:0000256" key="7">
    <source>
        <dbReference type="SAM" id="Phobius"/>
    </source>
</evidence>
<dbReference type="GO" id="GO:1990961">
    <property type="term" value="P:xenobiotic detoxification by transmembrane export across the plasma membrane"/>
    <property type="evidence" value="ECO:0007669"/>
    <property type="project" value="InterPro"/>
</dbReference>
<dbReference type="InParanoid" id="S8FA54"/>
<feature type="transmembrane region" description="Helical" evidence="7">
    <location>
        <begin position="428"/>
        <end position="449"/>
    </location>
</feature>
<comment type="subcellular location">
    <subcellularLocation>
        <location evidence="1">Membrane</location>
        <topology evidence="1">Multi-pass membrane protein</topology>
    </subcellularLocation>
</comment>
<evidence type="ECO:0008006" key="10">
    <source>
        <dbReference type="Google" id="ProtNLM"/>
    </source>
</evidence>
<feature type="transmembrane region" description="Helical" evidence="7">
    <location>
        <begin position="250"/>
        <end position="269"/>
    </location>
</feature>
<dbReference type="CDD" id="cd13132">
    <property type="entry name" value="MATE_eukaryotic"/>
    <property type="match status" value="1"/>
</dbReference>
<dbReference type="HOGENOM" id="CLU_012893_1_2_1"/>
<keyword evidence="5 7" id="KW-0472">Membrane</keyword>
<dbReference type="eggNOG" id="KOG1347">
    <property type="taxonomic scope" value="Eukaryota"/>
</dbReference>
<evidence type="ECO:0000256" key="3">
    <source>
        <dbReference type="ARBA" id="ARBA00022692"/>
    </source>
</evidence>
<gene>
    <name evidence="8" type="ORF">FOMPIDRAFT_1165423</name>
</gene>
<evidence type="ECO:0000256" key="2">
    <source>
        <dbReference type="ARBA" id="ARBA00010199"/>
    </source>
</evidence>
<dbReference type="STRING" id="743788.S8FA54"/>
<dbReference type="GO" id="GO:0016020">
    <property type="term" value="C:membrane"/>
    <property type="evidence" value="ECO:0007669"/>
    <property type="project" value="UniProtKB-SubCell"/>
</dbReference>
<sequence>MSSIRRKQDPDERSPLLRDDERTVGHCSSSSSSSSSNGSTTVGHSPSAAATDLPDTATPARSFGPLFGSLAVDSLPVILSYVLQNSIQTVSVLVAGRLGPEELSASAFALMLAMVAGWCVALGGTTALDTLGSQAFTGGDRGAVSIHFQRCIILLWLLFVPVAFLWAFIEPVLLALGQEERLSYDVQRFLRVLIVGAPGYIGFESVKKYLQCQGIMRASTYVLLMVAPVNLALNVYFIHYTPLGLLGSPAAISVTYWLCFALLCIYTCLSPTHRRNQTWIGIHLPTVFDIKSCAYFLKLAIPGIFMVGTEWQVDRCITIRSESRAAFEIVALAAGRLGSLSLAAQSVIMTTDQILNTIPFGIGVAASARVGNLIGARDAEGARRASHASAFLSVVVGSVVMTVMLATRTVFGYLFSDDADVVALVSKVMPFVASFQIADGLAGSCGGVLRGQGRQHLGAIFNLVAYYVLALPLGIVLAFHQRTHLGLQGLWLGQVVALFIVGLGEYAVVWLGTDWEKEIQQSVERNREEAKRRRVHEGSGEL</sequence>
<comment type="similarity">
    <text evidence="2">Belongs to the multi antimicrobial extrusion (MATE) (TC 2.A.66.1) family.</text>
</comment>
<accession>S8FA54</accession>
<dbReference type="FunCoup" id="S8FA54">
    <property type="interactions" value="35"/>
</dbReference>
<feature type="region of interest" description="Disordered" evidence="6">
    <location>
        <begin position="1"/>
        <end position="55"/>
    </location>
</feature>
<evidence type="ECO:0000256" key="5">
    <source>
        <dbReference type="ARBA" id="ARBA00023136"/>
    </source>
</evidence>
<feature type="transmembrane region" description="Helical" evidence="7">
    <location>
        <begin position="390"/>
        <end position="416"/>
    </location>
</feature>
<proteinExistence type="inferred from homology"/>
<dbReference type="GO" id="GO:0015297">
    <property type="term" value="F:antiporter activity"/>
    <property type="evidence" value="ECO:0007669"/>
    <property type="project" value="InterPro"/>
</dbReference>
<feature type="transmembrane region" description="Helical" evidence="7">
    <location>
        <begin position="491"/>
        <end position="512"/>
    </location>
</feature>
<dbReference type="EMBL" id="KE504165">
    <property type="protein sequence ID" value="EPS98500.1"/>
    <property type="molecule type" value="Genomic_DNA"/>
</dbReference>
<reference evidence="8 9" key="1">
    <citation type="journal article" date="2012" name="Science">
        <title>The Paleozoic origin of enzymatic lignin decomposition reconstructed from 31 fungal genomes.</title>
        <authorList>
            <person name="Floudas D."/>
            <person name="Binder M."/>
            <person name="Riley R."/>
            <person name="Barry K."/>
            <person name="Blanchette R.A."/>
            <person name="Henrissat B."/>
            <person name="Martinez A.T."/>
            <person name="Otillar R."/>
            <person name="Spatafora J.W."/>
            <person name="Yadav J.S."/>
            <person name="Aerts A."/>
            <person name="Benoit I."/>
            <person name="Boyd A."/>
            <person name="Carlson A."/>
            <person name="Copeland A."/>
            <person name="Coutinho P.M."/>
            <person name="de Vries R.P."/>
            <person name="Ferreira P."/>
            <person name="Findley K."/>
            <person name="Foster B."/>
            <person name="Gaskell J."/>
            <person name="Glotzer D."/>
            <person name="Gorecki P."/>
            <person name="Heitman J."/>
            <person name="Hesse C."/>
            <person name="Hori C."/>
            <person name="Igarashi K."/>
            <person name="Jurgens J.A."/>
            <person name="Kallen N."/>
            <person name="Kersten P."/>
            <person name="Kohler A."/>
            <person name="Kuees U."/>
            <person name="Kumar T.K.A."/>
            <person name="Kuo A."/>
            <person name="LaButti K."/>
            <person name="Larrondo L.F."/>
            <person name="Lindquist E."/>
            <person name="Ling A."/>
            <person name="Lombard V."/>
            <person name="Lucas S."/>
            <person name="Lundell T."/>
            <person name="Martin R."/>
            <person name="McLaughlin D.J."/>
            <person name="Morgenstern I."/>
            <person name="Morin E."/>
            <person name="Murat C."/>
            <person name="Nagy L.G."/>
            <person name="Nolan M."/>
            <person name="Ohm R.A."/>
            <person name="Patyshakuliyeva A."/>
            <person name="Rokas A."/>
            <person name="Ruiz-Duenas F.J."/>
            <person name="Sabat G."/>
            <person name="Salamov A."/>
            <person name="Samejima M."/>
            <person name="Schmutz J."/>
            <person name="Slot J.C."/>
            <person name="St John F."/>
            <person name="Stenlid J."/>
            <person name="Sun H."/>
            <person name="Sun S."/>
            <person name="Syed K."/>
            <person name="Tsang A."/>
            <person name="Wiebenga A."/>
            <person name="Young D."/>
            <person name="Pisabarro A."/>
            <person name="Eastwood D.C."/>
            <person name="Martin F."/>
            <person name="Cullen D."/>
            <person name="Grigoriev I.V."/>
            <person name="Hibbett D.S."/>
        </authorList>
    </citation>
    <scope>NUCLEOTIDE SEQUENCE</scope>
    <source>
        <strain evidence="9">FP-58527</strain>
    </source>
</reference>
<evidence type="ECO:0000256" key="6">
    <source>
        <dbReference type="SAM" id="MobiDB-lite"/>
    </source>
</evidence>
<dbReference type="GO" id="GO:0042910">
    <property type="term" value="F:xenobiotic transmembrane transporter activity"/>
    <property type="evidence" value="ECO:0007669"/>
    <property type="project" value="InterPro"/>
</dbReference>
<feature type="transmembrane region" description="Helical" evidence="7">
    <location>
        <begin position="189"/>
        <end position="206"/>
    </location>
</feature>
<dbReference type="InterPro" id="IPR002528">
    <property type="entry name" value="MATE_fam"/>
</dbReference>
<evidence type="ECO:0000313" key="9">
    <source>
        <dbReference type="Proteomes" id="UP000015241"/>
    </source>
</evidence>
<protein>
    <recommendedName>
        <fullName evidence="10">MATE efflux family protein</fullName>
    </recommendedName>
</protein>
<dbReference type="Proteomes" id="UP000015241">
    <property type="component" value="Unassembled WGS sequence"/>
</dbReference>
<keyword evidence="9" id="KW-1185">Reference proteome</keyword>
<evidence type="ECO:0000313" key="8">
    <source>
        <dbReference type="EMBL" id="EPS98500.1"/>
    </source>
</evidence>
<organism evidence="8 9">
    <name type="scientific">Fomitopsis schrenkii</name>
    <name type="common">Brown rot fungus</name>
    <dbReference type="NCBI Taxonomy" id="2126942"/>
    <lineage>
        <taxon>Eukaryota</taxon>
        <taxon>Fungi</taxon>
        <taxon>Dikarya</taxon>
        <taxon>Basidiomycota</taxon>
        <taxon>Agaricomycotina</taxon>
        <taxon>Agaricomycetes</taxon>
        <taxon>Polyporales</taxon>
        <taxon>Fomitopsis</taxon>
    </lineage>
</organism>
<dbReference type="InterPro" id="IPR045069">
    <property type="entry name" value="MATE_euk"/>
</dbReference>
<name>S8FA54_FOMSC</name>
<keyword evidence="3 7" id="KW-0812">Transmembrane</keyword>
<dbReference type="AlphaFoldDB" id="S8FA54"/>
<feature type="transmembrane region" description="Helical" evidence="7">
    <location>
        <begin position="151"/>
        <end position="169"/>
    </location>
</feature>
<feature type="compositionally biased region" description="Basic and acidic residues" evidence="6">
    <location>
        <begin position="1"/>
        <end position="24"/>
    </location>
</feature>
<dbReference type="OrthoDB" id="2126698at2759"/>
<dbReference type="Pfam" id="PF01554">
    <property type="entry name" value="MatE"/>
    <property type="match status" value="2"/>
</dbReference>
<keyword evidence="4 7" id="KW-1133">Transmembrane helix</keyword>
<evidence type="ECO:0000256" key="1">
    <source>
        <dbReference type="ARBA" id="ARBA00004141"/>
    </source>
</evidence>
<dbReference type="NCBIfam" id="TIGR00797">
    <property type="entry name" value="matE"/>
    <property type="match status" value="1"/>
</dbReference>
<dbReference type="PANTHER" id="PTHR11206">
    <property type="entry name" value="MULTIDRUG RESISTANCE PROTEIN"/>
    <property type="match status" value="1"/>
</dbReference>
<feature type="transmembrane region" description="Helical" evidence="7">
    <location>
        <begin position="218"/>
        <end position="238"/>
    </location>
</feature>
<feature type="transmembrane region" description="Helical" evidence="7">
    <location>
        <begin position="461"/>
        <end position="479"/>
    </location>
</feature>
<evidence type="ECO:0000256" key="4">
    <source>
        <dbReference type="ARBA" id="ARBA00022989"/>
    </source>
</evidence>